<keyword evidence="1" id="KW-0812">Transmembrane</keyword>
<feature type="transmembrane region" description="Helical" evidence="1">
    <location>
        <begin position="76"/>
        <end position="91"/>
    </location>
</feature>
<keyword evidence="3" id="KW-1185">Reference proteome</keyword>
<dbReference type="Proteomes" id="UP000261905">
    <property type="component" value="Unassembled WGS sequence"/>
</dbReference>
<organism evidence="2 3">
    <name type="scientific">Paenibacillus paeoniae</name>
    <dbReference type="NCBI Taxonomy" id="2292705"/>
    <lineage>
        <taxon>Bacteria</taxon>
        <taxon>Bacillati</taxon>
        <taxon>Bacillota</taxon>
        <taxon>Bacilli</taxon>
        <taxon>Bacillales</taxon>
        <taxon>Paenibacillaceae</taxon>
        <taxon>Paenibacillus</taxon>
    </lineage>
</organism>
<dbReference type="EMBL" id="QUBQ01000003">
    <property type="protein sequence ID" value="REK74448.1"/>
    <property type="molecule type" value="Genomic_DNA"/>
</dbReference>
<gene>
    <name evidence="2" type="ORF">DX130_18260</name>
</gene>
<feature type="transmembrane region" description="Helical" evidence="1">
    <location>
        <begin position="51"/>
        <end position="69"/>
    </location>
</feature>
<sequence length="94" mass="10605">MRRHTIPKDRAFVTTSPLQSFLHRLIPLSIISKDNISRLLRVVNIAKPTSIAATGLGTVVLLGVIFHLARKEYRDIIVNIIFLALALRVAMDRF</sequence>
<evidence type="ECO:0000256" key="1">
    <source>
        <dbReference type="SAM" id="Phobius"/>
    </source>
</evidence>
<keyword evidence="1" id="KW-1133">Transmembrane helix</keyword>
<dbReference type="OrthoDB" id="3385086at2"/>
<evidence type="ECO:0000313" key="3">
    <source>
        <dbReference type="Proteomes" id="UP000261905"/>
    </source>
</evidence>
<reference evidence="2 3" key="1">
    <citation type="submission" date="2018-08" db="EMBL/GenBank/DDBJ databases">
        <title>Paenibacillus sp. M4BSY-1, whole genome shotgun sequence.</title>
        <authorList>
            <person name="Tuo L."/>
        </authorList>
    </citation>
    <scope>NUCLEOTIDE SEQUENCE [LARGE SCALE GENOMIC DNA]</scope>
    <source>
        <strain evidence="2 3">M4BSY-1</strain>
    </source>
</reference>
<dbReference type="AlphaFoldDB" id="A0A371PFY3"/>
<keyword evidence="1" id="KW-0472">Membrane</keyword>
<proteinExistence type="predicted"/>
<accession>A0A371PFY3</accession>
<name>A0A371PFY3_9BACL</name>
<comment type="caution">
    <text evidence="2">The sequence shown here is derived from an EMBL/GenBank/DDBJ whole genome shotgun (WGS) entry which is preliminary data.</text>
</comment>
<protein>
    <submittedName>
        <fullName evidence="2">Uncharacterized protein</fullName>
    </submittedName>
</protein>
<evidence type="ECO:0000313" key="2">
    <source>
        <dbReference type="EMBL" id="REK74448.1"/>
    </source>
</evidence>